<dbReference type="SUPFAM" id="SSF50475">
    <property type="entry name" value="FMN-binding split barrel"/>
    <property type="match status" value="1"/>
</dbReference>
<name>A0AAU8IHM0_9BACL</name>
<dbReference type="RefSeq" id="WP_353948696.1">
    <property type="nucleotide sequence ID" value="NZ_CP159510.1"/>
</dbReference>
<dbReference type="InterPro" id="IPR012349">
    <property type="entry name" value="Split_barrel_FMN-bd"/>
</dbReference>
<dbReference type="Pfam" id="PF12900">
    <property type="entry name" value="Pyridox_ox_2"/>
    <property type="match status" value="1"/>
</dbReference>
<sequence>MQEMRKHMLACHDQEKIDCFLQQMHVGFLGLSDSDGPYVIPVNFIWHEGKIYFHGAEAGRKAKIMSGGAPACFTVCEEQAIMTDPVPAHTSTAYMSVMLFGRVQPIDDLHERTEVMQQMLNKYVPGYFRRPLASSHVEKYRSKLGSRTVVYCLSPDVLTAKENPLDQKRRFISGQQAGKGRNE</sequence>
<dbReference type="AlphaFoldDB" id="A0AAU8IHM0"/>
<accession>A0AAU8IHM0</accession>
<gene>
    <name evidence="1" type="ORF">ABNN70_02680</name>
</gene>
<reference evidence="1" key="1">
    <citation type="submission" date="2024-06" db="EMBL/GenBank/DDBJ databases">
        <authorList>
            <person name="Fan A."/>
            <person name="Zhang F.Y."/>
            <person name="Zhang L."/>
        </authorList>
    </citation>
    <scope>NUCLEOTIDE SEQUENCE</scope>
    <source>
        <strain evidence="1">Y61</strain>
    </source>
</reference>
<dbReference type="PANTHER" id="PTHR34071">
    <property type="entry name" value="5-NITROIMIDAZOLE ANTIBIOTICS RESISTANCE PROTEIN, NIMA-FAMILY-RELATED PROTEIN-RELATED"/>
    <property type="match status" value="1"/>
</dbReference>
<proteinExistence type="predicted"/>
<dbReference type="PANTHER" id="PTHR34071:SF2">
    <property type="entry name" value="FLAVIN-NUCLEOTIDE-BINDING PROTEIN"/>
    <property type="match status" value="1"/>
</dbReference>
<organism evidence="1">
    <name type="scientific">Sporolactobacillus sp. Y61</name>
    <dbReference type="NCBI Taxonomy" id="3160863"/>
    <lineage>
        <taxon>Bacteria</taxon>
        <taxon>Bacillati</taxon>
        <taxon>Bacillota</taxon>
        <taxon>Bacilli</taxon>
        <taxon>Bacillales</taxon>
        <taxon>Sporolactobacillaceae</taxon>
        <taxon>Sporolactobacillus</taxon>
    </lineage>
</organism>
<dbReference type="Gene3D" id="2.30.110.10">
    <property type="entry name" value="Electron Transport, Fmn-binding Protein, Chain A"/>
    <property type="match status" value="1"/>
</dbReference>
<dbReference type="InterPro" id="IPR024747">
    <property type="entry name" value="Pyridox_Oxase-rel"/>
</dbReference>
<dbReference type="EMBL" id="CP159510">
    <property type="protein sequence ID" value="XCJ17451.1"/>
    <property type="molecule type" value="Genomic_DNA"/>
</dbReference>
<protein>
    <submittedName>
        <fullName evidence="1">Pyridoxamine 5'-phosphate oxidase family protein</fullName>
    </submittedName>
</protein>
<evidence type="ECO:0000313" key="1">
    <source>
        <dbReference type="EMBL" id="XCJ17451.1"/>
    </source>
</evidence>